<dbReference type="EMBL" id="UYJE01006994">
    <property type="protein sequence ID" value="VDI50805.1"/>
    <property type="molecule type" value="Genomic_DNA"/>
</dbReference>
<dbReference type="InterPro" id="IPR047519">
    <property type="entry name" value="FH_FOXQ2-like"/>
</dbReference>
<evidence type="ECO:0000256" key="4">
    <source>
        <dbReference type="SAM" id="MobiDB-lite"/>
    </source>
</evidence>
<dbReference type="CDD" id="cd20035">
    <property type="entry name" value="FH_FOXQ2-like"/>
    <property type="match status" value="1"/>
</dbReference>
<dbReference type="PANTHER" id="PTHR11829">
    <property type="entry name" value="FORKHEAD BOX PROTEIN"/>
    <property type="match status" value="1"/>
</dbReference>
<evidence type="ECO:0000313" key="6">
    <source>
        <dbReference type="EMBL" id="VDI50805.1"/>
    </source>
</evidence>
<dbReference type="PRINTS" id="PR00053">
    <property type="entry name" value="FORKHEAD"/>
</dbReference>
<dbReference type="Proteomes" id="UP000596742">
    <property type="component" value="Unassembled WGS sequence"/>
</dbReference>
<feature type="region of interest" description="Disordered" evidence="4">
    <location>
        <begin position="150"/>
        <end position="202"/>
    </location>
</feature>
<dbReference type="Pfam" id="PF00250">
    <property type="entry name" value="Forkhead"/>
    <property type="match status" value="1"/>
</dbReference>
<feature type="compositionally biased region" description="Low complexity" evidence="4">
    <location>
        <begin position="156"/>
        <end position="175"/>
    </location>
</feature>
<dbReference type="GO" id="GO:0009653">
    <property type="term" value="P:anatomical structure morphogenesis"/>
    <property type="evidence" value="ECO:0007669"/>
    <property type="project" value="TreeGrafter"/>
</dbReference>
<dbReference type="GO" id="GO:0000981">
    <property type="term" value="F:DNA-binding transcription factor activity, RNA polymerase II-specific"/>
    <property type="evidence" value="ECO:0007669"/>
    <property type="project" value="TreeGrafter"/>
</dbReference>
<reference evidence="6" key="1">
    <citation type="submission" date="2018-11" db="EMBL/GenBank/DDBJ databases">
        <authorList>
            <person name="Alioto T."/>
            <person name="Alioto T."/>
        </authorList>
    </citation>
    <scope>NUCLEOTIDE SEQUENCE</scope>
</reference>
<feature type="compositionally biased region" description="Basic and acidic residues" evidence="4">
    <location>
        <begin position="176"/>
        <end position="202"/>
    </location>
</feature>
<dbReference type="PROSITE" id="PS50039">
    <property type="entry name" value="FORK_HEAD_3"/>
    <property type="match status" value="1"/>
</dbReference>
<evidence type="ECO:0000313" key="7">
    <source>
        <dbReference type="Proteomes" id="UP000596742"/>
    </source>
</evidence>
<proteinExistence type="predicted"/>
<evidence type="ECO:0000256" key="3">
    <source>
        <dbReference type="PROSITE-ProRule" id="PRU00089"/>
    </source>
</evidence>
<feature type="domain" description="Fork-head" evidence="5">
    <location>
        <begin position="206"/>
        <end position="298"/>
    </location>
</feature>
<keyword evidence="1 3" id="KW-0238">DNA-binding</keyword>
<dbReference type="OrthoDB" id="5954824at2759"/>
<keyword evidence="2 3" id="KW-0539">Nucleus</keyword>
<dbReference type="SUPFAM" id="SSF46785">
    <property type="entry name" value="Winged helix' DNA-binding domain"/>
    <property type="match status" value="1"/>
</dbReference>
<dbReference type="InterPro" id="IPR001766">
    <property type="entry name" value="Fork_head_dom"/>
</dbReference>
<feature type="DNA-binding region" description="Fork-head" evidence="3">
    <location>
        <begin position="206"/>
        <end position="298"/>
    </location>
</feature>
<dbReference type="PANTHER" id="PTHR11829:SF142">
    <property type="entry name" value="FORK-HEAD DOMAIN-CONTAINING PROTEIN"/>
    <property type="match status" value="1"/>
</dbReference>
<evidence type="ECO:0000256" key="2">
    <source>
        <dbReference type="ARBA" id="ARBA00023242"/>
    </source>
</evidence>
<dbReference type="Gene3D" id="1.10.10.10">
    <property type="entry name" value="Winged helix-like DNA-binding domain superfamily/Winged helix DNA-binding domain"/>
    <property type="match status" value="1"/>
</dbReference>
<comment type="caution">
    <text evidence="6">The sequence shown here is derived from an EMBL/GenBank/DDBJ whole genome shotgun (WGS) entry which is preliminary data.</text>
</comment>
<dbReference type="SMART" id="SM00339">
    <property type="entry name" value="FH"/>
    <property type="match status" value="1"/>
</dbReference>
<dbReference type="GO" id="GO:0030154">
    <property type="term" value="P:cell differentiation"/>
    <property type="evidence" value="ECO:0007669"/>
    <property type="project" value="TreeGrafter"/>
</dbReference>
<dbReference type="GO" id="GO:0000978">
    <property type="term" value="F:RNA polymerase II cis-regulatory region sequence-specific DNA binding"/>
    <property type="evidence" value="ECO:0007669"/>
    <property type="project" value="TreeGrafter"/>
</dbReference>
<comment type="subcellular location">
    <subcellularLocation>
        <location evidence="3">Nucleus</location>
    </subcellularLocation>
</comment>
<dbReference type="GO" id="GO:0005634">
    <property type="term" value="C:nucleus"/>
    <property type="evidence" value="ECO:0007669"/>
    <property type="project" value="UniProtKB-SubCell"/>
</dbReference>
<evidence type="ECO:0000256" key="1">
    <source>
        <dbReference type="ARBA" id="ARBA00023125"/>
    </source>
</evidence>
<organism evidence="6 7">
    <name type="scientific">Mytilus galloprovincialis</name>
    <name type="common">Mediterranean mussel</name>
    <dbReference type="NCBI Taxonomy" id="29158"/>
    <lineage>
        <taxon>Eukaryota</taxon>
        <taxon>Metazoa</taxon>
        <taxon>Spiralia</taxon>
        <taxon>Lophotrochozoa</taxon>
        <taxon>Mollusca</taxon>
        <taxon>Bivalvia</taxon>
        <taxon>Autobranchia</taxon>
        <taxon>Pteriomorphia</taxon>
        <taxon>Mytilida</taxon>
        <taxon>Mytiloidea</taxon>
        <taxon>Mytilidae</taxon>
        <taxon>Mytilinae</taxon>
        <taxon>Mytilus</taxon>
    </lineage>
</organism>
<dbReference type="InterPro" id="IPR050211">
    <property type="entry name" value="FOX_domain-containing"/>
</dbReference>
<dbReference type="InterPro" id="IPR036390">
    <property type="entry name" value="WH_DNA-bd_sf"/>
</dbReference>
<keyword evidence="7" id="KW-1185">Reference proteome</keyword>
<dbReference type="AlphaFoldDB" id="A0A8B6FIL9"/>
<evidence type="ECO:0000259" key="5">
    <source>
        <dbReference type="PROSITE" id="PS50039"/>
    </source>
</evidence>
<name>A0A8B6FIL9_MYTGA</name>
<dbReference type="InterPro" id="IPR036388">
    <property type="entry name" value="WH-like_DNA-bd_sf"/>
</dbReference>
<gene>
    <name evidence="6" type="ORF">MGAL_10B093639</name>
</gene>
<dbReference type="InterPro" id="IPR030456">
    <property type="entry name" value="TF_fork_head_CS_2"/>
</dbReference>
<accession>A0A8B6FIL9</accession>
<dbReference type="PROSITE" id="PS00658">
    <property type="entry name" value="FORK_HEAD_2"/>
    <property type="match status" value="1"/>
</dbReference>
<dbReference type="FunFam" id="1.10.10.10:FF:000135">
    <property type="entry name" value="forkhead box protein G1"/>
    <property type="match status" value="1"/>
</dbReference>
<sequence>MQYCDTTSYQTPGLYGAPQTYDGSTIKLHHGHFPESVPADSCYNTFFNNVSSPGSYSIPREPPSYAESTVFHTGFPQTNSNNTYYKISPGGNMPDFTMQRNNSNEQLLSKTDLLESNSLDINRFDSESNRLIVENDIDLNTTDTIKIEATSTDNQNISSSSGNDSIVSPGSTSDSGSKDDKDPEKLDLESPDKGHDEKARGNADVKPAMSYIALIAKAILESPHKRLSLGSIYGWIEKNYPYYVNRGQGWRNSVRHNLSLNDCFIKAGRCEDGKGNYWAIHPANIQDFMRGDFRQRRRSRRRGRKKECELGMYHVNGYSALTPSMPFNHPNTAFSSIYSPYTEAERRAYRLDEALLRQSMNNPFMKWYPTAGVANGSYPAQNSNCNSGMYNNGSTQWQGYGEQNSQSMQSVYQLNSPLSRNYSTPSLV</sequence>
<protein>
    <recommendedName>
        <fullName evidence="5">Fork-head domain-containing protein</fullName>
    </recommendedName>
</protein>